<dbReference type="EMBL" id="DVKQ01000100">
    <property type="protein sequence ID" value="HIT38338.1"/>
    <property type="molecule type" value="Genomic_DNA"/>
</dbReference>
<protein>
    <submittedName>
        <fullName evidence="1">DUF951 domain-containing protein</fullName>
    </submittedName>
</protein>
<reference evidence="1" key="2">
    <citation type="journal article" date="2021" name="PeerJ">
        <title>Extensive microbial diversity within the chicken gut microbiome revealed by metagenomics and culture.</title>
        <authorList>
            <person name="Gilroy R."/>
            <person name="Ravi A."/>
            <person name="Getino M."/>
            <person name="Pursley I."/>
            <person name="Horton D.L."/>
            <person name="Alikhan N.F."/>
            <person name="Baker D."/>
            <person name="Gharbi K."/>
            <person name="Hall N."/>
            <person name="Watson M."/>
            <person name="Adriaenssens E.M."/>
            <person name="Foster-Nyarko E."/>
            <person name="Jarju S."/>
            <person name="Secka A."/>
            <person name="Antonio M."/>
            <person name="Oren A."/>
            <person name="Chaudhuri R.R."/>
            <person name="La Ragione R."/>
            <person name="Hildebrand F."/>
            <person name="Pallen M.J."/>
        </authorList>
    </citation>
    <scope>NUCLEOTIDE SEQUENCE</scope>
    <source>
        <strain evidence="1">CHK195-26880</strain>
    </source>
</reference>
<dbReference type="PIRSF" id="PIRSF037263">
    <property type="entry name" value="DUF951_bac"/>
    <property type="match status" value="1"/>
</dbReference>
<proteinExistence type="predicted"/>
<dbReference type="InterPro" id="IPR009296">
    <property type="entry name" value="DUF951"/>
</dbReference>
<evidence type="ECO:0000313" key="2">
    <source>
        <dbReference type="Proteomes" id="UP000886833"/>
    </source>
</evidence>
<accession>A0A9D1KBH4</accession>
<evidence type="ECO:0000313" key="1">
    <source>
        <dbReference type="EMBL" id="HIT38338.1"/>
    </source>
</evidence>
<organism evidence="1 2">
    <name type="scientific">Candidatus Onthousia faecipullorum</name>
    <dbReference type="NCBI Taxonomy" id="2840887"/>
    <lineage>
        <taxon>Bacteria</taxon>
        <taxon>Bacillati</taxon>
        <taxon>Bacillota</taxon>
        <taxon>Bacilli</taxon>
        <taxon>Candidatus Onthousia</taxon>
    </lineage>
</organism>
<reference evidence="1" key="1">
    <citation type="submission" date="2020-10" db="EMBL/GenBank/DDBJ databases">
        <authorList>
            <person name="Gilroy R."/>
        </authorList>
    </citation>
    <scope>NUCLEOTIDE SEQUENCE</scope>
    <source>
        <strain evidence="1">CHK195-26880</strain>
    </source>
</reference>
<dbReference type="AlphaFoldDB" id="A0A9D1KBH4"/>
<dbReference type="Pfam" id="PF06107">
    <property type="entry name" value="DUF951"/>
    <property type="match status" value="1"/>
</dbReference>
<gene>
    <name evidence="1" type="ORF">IAB59_07680</name>
</gene>
<comment type="caution">
    <text evidence="1">The sequence shown here is derived from an EMBL/GenBank/DDBJ whole genome shotgun (WGS) entry which is preliminary data.</text>
</comment>
<dbReference type="PANTHER" id="PTHR38455">
    <property type="entry name" value="HYPOTHETICAL CYTOSOLIC PROTEIN"/>
    <property type="match status" value="1"/>
</dbReference>
<sequence length="67" mass="7612">MESKNYKLGDRLVLKKGHPCGTNDWEIVKLGADIKLKCTGCGRLVFIPRIELNKKIKKIIEKESQDA</sequence>
<dbReference type="Proteomes" id="UP000886833">
    <property type="component" value="Unassembled WGS sequence"/>
</dbReference>
<name>A0A9D1KBH4_9FIRM</name>
<dbReference type="PANTHER" id="PTHR38455:SF1">
    <property type="entry name" value="DUF951 DOMAIN-CONTAINING PROTEIN"/>
    <property type="match status" value="1"/>
</dbReference>